<evidence type="ECO:0000256" key="1">
    <source>
        <dbReference type="SAM" id="MobiDB-lite"/>
    </source>
</evidence>
<gene>
    <name evidence="3" type="ORF">M407DRAFT_33322</name>
</gene>
<dbReference type="OrthoDB" id="5322539at2759"/>
<keyword evidence="4" id="KW-1185">Reference proteome</keyword>
<accession>A0A0C3Q2I6</accession>
<reference evidence="4" key="2">
    <citation type="submission" date="2015-01" db="EMBL/GenBank/DDBJ databases">
        <title>Evolutionary Origins and Diversification of the Mycorrhizal Mutualists.</title>
        <authorList>
            <consortium name="DOE Joint Genome Institute"/>
            <consortium name="Mycorrhizal Genomics Consortium"/>
            <person name="Kohler A."/>
            <person name="Kuo A."/>
            <person name="Nagy L.G."/>
            <person name="Floudas D."/>
            <person name="Copeland A."/>
            <person name="Barry K.W."/>
            <person name="Cichocki N."/>
            <person name="Veneault-Fourrey C."/>
            <person name="LaButti K."/>
            <person name="Lindquist E.A."/>
            <person name="Lipzen A."/>
            <person name="Lundell T."/>
            <person name="Morin E."/>
            <person name="Murat C."/>
            <person name="Riley R."/>
            <person name="Ohm R."/>
            <person name="Sun H."/>
            <person name="Tunlid A."/>
            <person name="Henrissat B."/>
            <person name="Grigoriev I.V."/>
            <person name="Hibbett D.S."/>
            <person name="Martin F."/>
        </authorList>
    </citation>
    <scope>NUCLEOTIDE SEQUENCE [LARGE SCALE GENOMIC DNA]</scope>
    <source>
        <strain evidence="4">MUT 4182</strain>
    </source>
</reference>
<protein>
    <submittedName>
        <fullName evidence="3">Uncharacterized protein</fullName>
    </submittedName>
</protein>
<organism evidence="3 4">
    <name type="scientific">Tulasnella calospora MUT 4182</name>
    <dbReference type="NCBI Taxonomy" id="1051891"/>
    <lineage>
        <taxon>Eukaryota</taxon>
        <taxon>Fungi</taxon>
        <taxon>Dikarya</taxon>
        <taxon>Basidiomycota</taxon>
        <taxon>Agaricomycotina</taxon>
        <taxon>Agaricomycetes</taxon>
        <taxon>Cantharellales</taxon>
        <taxon>Tulasnellaceae</taxon>
        <taxon>Tulasnella</taxon>
    </lineage>
</organism>
<dbReference type="EMBL" id="KN823442">
    <property type="protein sequence ID" value="KIO17021.1"/>
    <property type="molecule type" value="Genomic_DNA"/>
</dbReference>
<sequence length="114" mass="12794">MLLLNLGGMKNSTCIYTNQDLVYSYQLLGLWIPYGIALFIVAVSLLFGVLIFLRFNPENLTTSLSDTISITHSPAFATFGQKSREKAEQEDTPRFRLGKQADGRLELTTPKDFT</sequence>
<reference evidence="3 4" key="1">
    <citation type="submission" date="2014-04" db="EMBL/GenBank/DDBJ databases">
        <authorList>
            <consortium name="DOE Joint Genome Institute"/>
            <person name="Kuo A."/>
            <person name="Girlanda M."/>
            <person name="Perotto S."/>
            <person name="Kohler A."/>
            <person name="Nagy L.G."/>
            <person name="Floudas D."/>
            <person name="Copeland A."/>
            <person name="Barry K.W."/>
            <person name="Cichocki N."/>
            <person name="Veneault-Fourrey C."/>
            <person name="LaButti K."/>
            <person name="Lindquist E.A."/>
            <person name="Lipzen A."/>
            <person name="Lundell T."/>
            <person name="Morin E."/>
            <person name="Murat C."/>
            <person name="Sun H."/>
            <person name="Tunlid A."/>
            <person name="Henrissat B."/>
            <person name="Grigoriev I.V."/>
            <person name="Hibbett D.S."/>
            <person name="Martin F."/>
            <person name="Nordberg H.P."/>
            <person name="Cantor M.N."/>
            <person name="Hua S.X."/>
        </authorList>
    </citation>
    <scope>NUCLEOTIDE SEQUENCE [LARGE SCALE GENOMIC DNA]</scope>
    <source>
        <strain evidence="3 4">MUT 4182</strain>
    </source>
</reference>
<evidence type="ECO:0000256" key="2">
    <source>
        <dbReference type="SAM" id="Phobius"/>
    </source>
</evidence>
<dbReference type="AlphaFoldDB" id="A0A0C3Q2I6"/>
<feature type="compositionally biased region" description="Basic and acidic residues" evidence="1">
    <location>
        <begin position="82"/>
        <end position="105"/>
    </location>
</feature>
<dbReference type="Proteomes" id="UP000054248">
    <property type="component" value="Unassembled WGS sequence"/>
</dbReference>
<evidence type="ECO:0000313" key="4">
    <source>
        <dbReference type="Proteomes" id="UP000054248"/>
    </source>
</evidence>
<keyword evidence="2" id="KW-0812">Transmembrane</keyword>
<evidence type="ECO:0000313" key="3">
    <source>
        <dbReference type="EMBL" id="KIO17021.1"/>
    </source>
</evidence>
<feature type="region of interest" description="Disordered" evidence="1">
    <location>
        <begin position="80"/>
        <end position="114"/>
    </location>
</feature>
<proteinExistence type="predicted"/>
<keyword evidence="2" id="KW-1133">Transmembrane helix</keyword>
<keyword evidence="2" id="KW-0472">Membrane</keyword>
<name>A0A0C3Q2I6_9AGAM</name>
<feature type="transmembrane region" description="Helical" evidence="2">
    <location>
        <begin position="31"/>
        <end position="53"/>
    </location>
</feature>
<dbReference type="HOGENOM" id="CLU_2122886_0_0_1"/>